<dbReference type="EMBL" id="CABIJS010000377">
    <property type="protein sequence ID" value="VUZ50600.1"/>
    <property type="molecule type" value="Genomic_DNA"/>
</dbReference>
<gene>
    <name evidence="1" type="ORF">WMSIL1_LOCUS9494</name>
</gene>
<organism evidence="1 2">
    <name type="scientific">Hymenolepis diminuta</name>
    <name type="common">Rat tapeworm</name>
    <dbReference type="NCBI Taxonomy" id="6216"/>
    <lineage>
        <taxon>Eukaryota</taxon>
        <taxon>Metazoa</taxon>
        <taxon>Spiralia</taxon>
        <taxon>Lophotrochozoa</taxon>
        <taxon>Platyhelminthes</taxon>
        <taxon>Cestoda</taxon>
        <taxon>Eucestoda</taxon>
        <taxon>Cyclophyllidea</taxon>
        <taxon>Hymenolepididae</taxon>
        <taxon>Hymenolepis</taxon>
    </lineage>
</organism>
<name>A0A564YTV2_HYMDI</name>
<protein>
    <submittedName>
        <fullName evidence="1">Uncharacterized protein</fullName>
    </submittedName>
</protein>
<proteinExistence type="predicted"/>
<evidence type="ECO:0000313" key="1">
    <source>
        <dbReference type="EMBL" id="VUZ50600.1"/>
    </source>
</evidence>
<evidence type="ECO:0000313" key="2">
    <source>
        <dbReference type="Proteomes" id="UP000321570"/>
    </source>
</evidence>
<sequence length="127" mass="13928">MPLSQHFGVEMGVVGMVVFLYAKRHLLSIPRLTKDTERTSGRVRMGVKVASREQSSAPLSLLEIMEGLGAAVSTHLLEVDLITFFKAANACFGSFAAICNGKLSISLSRYFCLADLISRTISFRCLR</sequence>
<dbReference type="Proteomes" id="UP000321570">
    <property type="component" value="Unassembled WGS sequence"/>
</dbReference>
<accession>A0A564YTV2</accession>
<keyword evidence="2" id="KW-1185">Reference proteome</keyword>
<reference evidence="1 2" key="1">
    <citation type="submission" date="2019-07" db="EMBL/GenBank/DDBJ databases">
        <authorList>
            <person name="Jastrzebski P J."/>
            <person name="Paukszto L."/>
            <person name="Jastrzebski P J."/>
        </authorList>
    </citation>
    <scope>NUCLEOTIDE SEQUENCE [LARGE SCALE GENOMIC DNA]</scope>
    <source>
        <strain evidence="1 2">WMS-il1</strain>
    </source>
</reference>
<dbReference type="AlphaFoldDB" id="A0A564YTV2"/>